<dbReference type="Proteomes" id="UP000076502">
    <property type="component" value="Unassembled WGS sequence"/>
</dbReference>
<protein>
    <submittedName>
        <fullName evidence="2">Uncharacterized protein</fullName>
    </submittedName>
</protein>
<feature type="region of interest" description="Disordered" evidence="1">
    <location>
        <begin position="504"/>
        <end position="535"/>
    </location>
</feature>
<dbReference type="STRING" id="178035.A0A154PQ72"/>
<feature type="compositionally biased region" description="Polar residues" evidence="1">
    <location>
        <begin position="278"/>
        <end position="305"/>
    </location>
</feature>
<reference evidence="2 3" key="1">
    <citation type="submission" date="2015-07" db="EMBL/GenBank/DDBJ databases">
        <title>The genome of Dufourea novaeangliae.</title>
        <authorList>
            <person name="Pan H."/>
            <person name="Kapheim K."/>
        </authorList>
    </citation>
    <scope>NUCLEOTIDE SEQUENCE [LARGE SCALE GENOMIC DNA]</scope>
    <source>
        <strain evidence="2">0120121106</strain>
        <tissue evidence="2">Whole body</tissue>
    </source>
</reference>
<accession>A0A154PQ72</accession>
<proteinExistence type="predicted"/>
<evidence type="ECO:0000313" key="3">
    <source>
        <dbReference type="Proteomes" id="UP000076502"/>
    </source>
</evidence>
<dbReference type="AlphaFoldDB" id="A0A154PQ72"/>
<organism evidence="2 3">
    <name type="scientific">Dufourea novaeangliae</name>
    <name type="common">Sweat bee</name>
    <dbReference type="NCBI Taxonomy" id="178035"/>
    <lineage>
        <taxon>Eukaryota</taxon>
        <taxon>Metazoa</taxon>
        <taxon>Ecdysozoa</taxon>
        <taxon>Arthropoda</taxon>
        <taxon>Hexapoda</taxon>
        <taxon>Insecta</taxon>
        <taxon>Pterygota</taxon>
        <taxon>Neoptera</taxon>
        <taxon>Endopterygota</taxon>
        <taxon>Hymenoptera</taxon>
        <taxon>Apocrita</taxon>
        <taxon>Aculeata</taxon>
        <taxon>Apoidea</taxon>
        <taxon>Anthophila</taxon>
        <taxon>Halictidae</taxon>
        <taxon>Rophitinae</taxon>
        <taxon>Dufourea</taxon>
    </lineage>
</organism>
<name>A0A154PQ72_DUFNO</name>
<gene>
    <name evidence="2" type="ORF">WN55_06563</name>
</gene>
<sequence>MGQPVAGHGAVVATGSRGTGRGDGLSRSDRTHSTPTMVDEDGSSAPLLTNKQLLKIIQDVIQVMHGVSLQILDYSTITTPTTGIAVCTPTAPVVAKLDLHQNNTSISRSLDTLIMLNESNDHKPDIKEEASKNEEKLDIDEIRECDTLPEDRKFISRSSPAIHVSSVARSNTFVYEEDEKNEANRVADRKESNVFHQNETSVCDLQKFLKKVNSLRDCASDILSKIDDLKQDVLPQPTKHIRRLSSMGGFPGVNRTSSLMRSIPPPKPRRSVSDFPGTPTSSKLNPTITTKENIASGRSKSSENFQKPPKITLSNRSPSFSVPFTKKSPLDNIKPSKNPKYAHVQSTIPKASTDKLYSGHTIHCNRKIFLNVVTLSVSRSVAQPSQDGKGYLSFIHVAHFGKISLSGVYGVSSRPQEVGVPPFLAGSARAWQKLYAFVVRGAEEKANCRGGGGKRDSDKSQIARAGCGRRQIGFGVMSYAAGNNIIIGLPGTFDVSVSASYPGPSMPRQMIRRKKRPTGAVRGAQSGHDKEIKKRPLTPLLVAAPEDCHTGGCVDKVRMQKWIITRA</sequence>
<evidence type="ECO:0000256" key="1">
    <source>
        <dbReference type="SAM" id="MobiDB-lite"/>
    </source>
</evidence>
<feature type="region of interest" description="Disordered" evidence="1">
    <location>
        <begin position="242"/>
        <end position="318"/>
    </location>
</feature>
<evidence type="ECO:0000313" key="2">
    <source>
        <dbReference type="EMBL" id="KZC14065.1"/>
    </source>
</evidence>
<dbReference type="EMBL" id="KQ435036">
    <property type="protein sequence ID" value="KZC14065.1"/>
    <property type="molecule type" value="Genomic_DNA"/>
</dbReference>
<feature type="region of interest" description="Disordered" evidence="1">
    <location>
        <begin position="1"/>
        <end position="44"/>
    </location>
</feature>
<dbReference type="OrthoDB" id="7699079at2759"/>
<keyword evidence="3" id="KW-1185">Reference proteome</keyword>